<dbReference type="SUPFAM" id="SSF48452">
    <property type="entry name" value="TPR-like"/>
    <property type="match status" value="2"/>
</dbReference>
<protein>
    <submittedName>
        <fullName evidence="1">Tetratricopeptide repeat protein</fullName>
    </submittedName>
</protein>
<dbReference type="AlphaFoldDB" id="A0A849H448"/>
<organism evidence="1 2">
    <name type="scientific">Knoellia koreensis</name>
    <dbReference type="NCBI Taxonomy" id="2730921"/>
    <lineage>
        <taxon>Bacteria</taxon>
        <taxon>Bacillati</taxon>
        <taxon>Actinomycetota</taxon>
        <taxon>Actinomycetes</taxon>
        <taxon>Micrococcales</taxon>
        <taxon>Intrasporangiaceae</taxon>
        <taxon>Knoellia</taxon>
    </lineage>
</organism>
<dbReference type="EMBL" id="JABEPQ010000001">
    <property type="protein sequence ID" value="NNM44556.1"/>
    <property type="molecule type" value="Genomic_DNA"/>
</dbReference>
<name>A0A849H448_9MICO</name>
<reference evidence="1 2" key="1">
    <citation type="submission" date="2020-04" db="EMBL/GenBank/DDBJ databases">
        <title>Knoellia sp. isolate from air conditioner.</title>
        <authorList>
            <person name="Chea S."/>
            <person name="Kim D.-U."/>
        </authorList>
    </citation>
    <scope>NUCLEOTIDE SEQUENCE [LARGE SCALE GENOMIC DNA]</scope>
    <source>
        <strain evidence="1 2">DB2414S</strain>
    </source>
</reference>
<comment type="caution">
    <text evidence="1">The sequence shown here is derived from an EMBL/GenBank/DDBJ whole genome shotgun (WGS) entry which is preliminary data.</text>
</comment>
<accession>A0A849H448</accession>
<dbReference type="GO" id="GO:0042802">
    <property type="term" value="F:identical protein binding"/>
    <property type="evidence" value="ECO:0007669"/>
    <property type="project" value="InterPro"/>
</dbReference>
<dbReference type="RefSeq" id="WP_171241697.1">
    <property type="nucleotide sequence ID" value="NZ_JABEPQ010000001.1"/>
</dbReference>
<dbReference type="Proteomes" id="UP000588586">
    <property type="component" value="Unassembled WGS sequence"/>
</dbReference>
<keyword evidence="2" id="KW-1185">Reference proteome</keyword>
<evidence type="ECO:0000313" key="1">
    <source>
        <dbReference type="EMBL" id="NNM44556.1"/>
    </source>
</evidence>
<evidence type="ECO:0000313" key="2">
    <source>
        <dbReference type="Proteomes" id="UP000588586"/>
    </source>
</evidence>
<dbReference type="InterPro" id="IPR011717">
    <property type="entry name" value="TPR-4"/>
</dbReference>
<dbReference type="Gene3D" id="1.25.40.10">
    <property type="entry name" value="Tetratricopeptide repeat domain"/>
    <property type="match status" value="2"/>
</dbReference>
<dbReference type="InterPro" id="IPR011990">
    <property type="entry name" value="TPR-like_helical_dom_sf"/>
</dbReference>
<dbReference type="Pfam" id="PF07721">
    <property type="entry name" value="TPR_4"/>
    <property type="match status" value="2"/>
</dbReference>
<proteinExistence type="predicted"/>
<gene>
    <name evidence="1" type="ORF">HJG52_00850</name>
</gene>
<sequence length="279" mass="29786">MAQRYYGLAATETGRPLEGAEAIESAIAVLRDVEPDSLGPAYWGLGNALSALSEPGSARRAFLDAAAAYQLQKRTNETGHAFHRAAEASWDLGDLDEASGLYEKATPYAAQTGDLNLFLACRRARGATLALSGEVAEGLPILDSALSETVALQRDQEIDATVDEDYIGAMVNRQTASVLADLGRFPEAVKRAEDSEAALVPLSLEVAAMVRVDRGRYLAGAGRTREAETTLRDALSDLSESQNTQARVEAASALAQFLDHNGRSEEADQVWERFGPDAG</sequence>